<proteinExistence type="predicted"/>
<evidence type="ECO:0000313" key="3">
    <source>
        <dbReference type="Proteomes" id="UP001642720"/>
    </source>
</evidence>
<accession>A0ABY2H6I2</accession>
<name>A0ABY2H6I2_9HYPO</name>
<sequence>MAAAKARAATRGLAGKRRAHVTLNLRDPQPTAVKLQPQARPATLCASPSSTTPAFDPLVPESAPRQPPAPPASLVPALRVGWAKDRLP</sequence>
<gene>
    <name evidence="2" type="ORF">CCMA1212_004189</name>
</gene>
<dbReference type="RefSeq" id="XP_073559760.1">
    <property type="nucleotide sequence ID" value="XM_073701505.1"/>
</dbReference>
<organism evidence="2 3">
    <name type="scientific">Trichoderma ghanense</name>
    <dbReference type="NCBI Taxonomy" id="65468"/>
    <lineage>
        <taxon>Eukaryota</taxon>
        <taxon>Fungi</taxon>
        <taxon>Dikarya</taxon>
        <taxon>Ascomycota</taxon>
        <taxon>Pezizomycotina</taxon>
        <taxon>Sordariomycetes</taxon>
        <taxon>Hypocreomycetidae</taxon>
        <taxon>Hypocreales</taxon>
        <taxon>Hypocreaceae</taxon>
        <taxon>Trichoderma</taxon>
    </lineage>
</organism>
<reference evidence="2 3" key="1">
    <citation type="submission" date="2018-01" db="EMBL/GenBank/DDBJ databases">
        <title>Genome characterization of the sugarcane-associated fungus Trichoderma ghanense CCMA-1212 and their application in lignocelulose bioconversion.</title>
        <authorList>
            <person name="Steindorff A.S."/>
            <person name="Mendes T.D."/>
            <person name="Vilela E.S.D."/>
            <person name="Rodrigues D.S."/>
            <person name="Formighieri E.F."/>
            <person name="Melo I.S."/>
            <person name="Favaro L.C.L."/>
        </authorList>
    </citation>
    <scope>NUCLEOTIDE SEQUENCE [LARGE SCALE GENOMIC DNA]</scope>
    <source>
        <strain evidence="2 3">CCMA-1212</strain>
    </source>
</reference>
<keyword evidence="3" id="KW-1185">Reference proteome</keyword>
<comment type="caution">
    <text evidence="2">The sequence shown here is derived from an EMBL/GenBank/DDBJ whole genome shotgun (WGS) entry which is preliminary data.</text>
</comment>
<evidence type="ECO:0000313" key="2">
    <source>
        <dbReference type="EMBL" id="TFB03559.1"/>
    </source>
</evidence>
<dbReference type="Proteomes" id="UP001642720">
    <property type="component" value="Unassembled WGS sequence"/>
</dbReference>
<dbReference type="EMBL" id="PPTA01000005">
    <property type="protein sequence ID" value="TFB03559.1"/>
    <property type="molecule type" value="Genomic_DNA"/>
</dbReference>
<feature type="region of interest" description="Disordered" evidence="1">
    <location>
        <begin position="33"/>
        <end position="74"/>
    </location>
</feature>
<dbReference type="GeneID" id="300575955"/>
<protein>
    <submittedName>
        <fullName evidence="2">Uncharacterized protein</fullName>
    </submittedName>
</protein>
<evidence type="ECO:0000256" key="1">
    <source>
        <dbReference type="SAM" id="MobiDB-lite"/>
    </source>
</evidence>